<comment type="caution">
    <text evidence="1">The sequence shown here is derived from an EMBL/GenBank/DDBJ whole genome shotgun (WGS) entry which is preliminary data.</text>
</comment>
<evidence type="ECO:0000313" key="2">
    <source>
        <dbReference type="EMBL" id="RHG26891.1"/>
    </source>
</evidence>
<organism evidence="1 4">
    <name type="scientific">Roseburia intestinalis</name>
    <dbReference type="NCBI Taxonomy" id="166486"/>
    <lineage>
        <taxon>Bacteria</taxon>
        <taxon>Bacillati</taxon>
        <taxon>Bacillota</taxon>
        <taxon>Clostridia</taxon>
        <taxon>Lachnospirales</taxon>
        <taxon>Lachnospiraceae</taxon>
        <taxon>Roseburia</taxon>
    </lineage>
</organism>
<reference evidence="3 4" key="1">
    <citation type="submission" date="2018-08" db="EMBL/GenBank/DDBJ databases">
        <title>A genome reference for cultivated species of the human gut microbiota.</title>
        <authorList>
            <person name="Zou Y."/>
            <person name="Xue W."/>
            <person name="Luo G."/>
        </authorList>
    </citation>
    <scope>NUCLEOTIDE SEQUENCE [LARGE SCALE GENOMIC DNA]</scope>
    <source>
        <strain evidence="2 3">AM22-21LB</strain>
        <strain evidence="1 4">AM43-11</strain>
    </source>
</reference>
<dbReference type="Proteomes" id="UP000284465">
    <property type="component" value="Unassembled WGS sequence"/>
</dbReference>
<accession>A0A3R6DV69</accession>
<evidence type="ECO:0000313" key="4">
    <source>
        <dbReference type="Proteomes" id="UP000284465"/>
    </source>
</evidence>
<sequence length="68" mass="7886">MHYRCEPITQKHGCPEGCHAFFIHRKLRPMNEKALRAGCALRIPNRQNLLPPLYHTAFSVQKMPACEQ</sequence>
<protein>
    <submittedName>
        <fullName evidence="1">Uncharacterized protein</fullName>
    </submittedName>
</protein>
<dbReference type="EMBL" id="QRID01000014">
    <property type="protein sequence ID" value="RHG26891.1"/>
    <property type="molecule type" value="Genomic_DNA"/>
</dbReference>
<gene>
    <name evidence="2" type="ORF">DW264_13755</name>
    <name evidence="1" type="ORF">DW927_18000</name>
</gene>
<dbReference type="EMBL" id="QSFP01000032">
    <property type="protein sequence ID" value="RHA63097.1"/>
    <property type="molecule type" value="Genomic_DNA"/>
</dbReference>
<proteinExistence type="predicted"/>
<evidence type="ECO:0000313" key="3">
    <source>
        <dbReference type="Proteomes" id="UP000284051"/>
    </source>
</evidence>
<name>A0A3R6DV69_9FIRM</name>
<dbReference type="AlphaFoldDB" id="A0A3R6DV69"/>
<dbReference type="Proteomes" id="UP000284051">
    <property type="component" value="Unassembled WGS sequence"/>
</dbReference>
<evidence type="ECO:0000313" key="1">
    <source>
        <dbReference type="EMBL" id="RHA63097.1"/>
    </source>
</evidence>